<reference evidence="5 6" key="1">
    <citation type="journal article" date="2018" name="Mol. Biol. Evol.">
        <title>Analysis of the draft genome of the red seaweed Gracilariopsis chorda provides insights into genome size evolution in Rhodophyta.</title>
        <authorList>
            <person name="Lee J."/>
            <person name="Yang E.C."/>
            <person name="Graf L."/>
            <person name="Yang J.H."/>
            <person name="Qiu H."/>
            <person name="Zel Zion U."/>
            <person name="Chan C.X."/>
            <person name="Stephens T.G."/>
            <person name="Weber A.P.M."/>
            <person name="Boo G.H."/>
            <person name="Boo S.M."/>
            <person name="Kim K.M."/>
            <person name="Shin Y."/>
            <person name="Jung M."/>
            <person name="Lee S.J."/>
            <person name="Yim H.S."/>
            <person name="Lee J.H."/>
            <person name="Bhattacharya D."/>
            <person name="Yoon H.S."/>
        </authorList>
    </citation>
    <scope>NUCLEOTIDE SEQUENCE [LARGE SCALE GENOMIC DNA]</scope>
    <source>
        <strain evidence="5 6">SKKU-2015</strain>
        <tissue evidence="5">Whole body</tissue>
    </source>
</reference>
<keyword evidence="2 5" id="KW-0489">Methyltransferase</keyword>
<evidence type="ECO:0000313" key="6">
    <source>
        <dbReference type="Proteomes" id="UP000247409"/>
    </source>
</evidence>
<dbReference type="InterPro" id="IPR029063">
    <property type="entry name" value="SAM-dependent_MTases_sf"/>
</dbReference>
<dbReference type="GO" id="GO:0070475">
    <property type="term" value="P:rRNA base methylation"/>
    <property type="evidence" value="ECO:0007669"/>
    <property type="project" value="TreeGrafter"/>
</dbReference>
<dbReference type="GO" id="GO:0071424">
    <property type="term" value="F:rRNA (cytosine-N4-)-methyltransferase activity"/>
    <property type="evidence" value="ECO:0007669"/>
    <property type="project" value="TreeGrafter"/>
</dbReference>
<sequence length="351" mass="38939">MAIAFAHALAPRSSARRLPSLGFRPARSGTTATASFASAEQATVRLPHIPVLLAELSSFFPDGIDTFLDCTIGAGGHASHLLRHKRITQYVALDKDPNALSIARSALRPFDNVRYARADFRDMRAVLDELKVPEVNAVLMDIGTSSMQLDQAERGFSFTHDGPIDMRMSCTGMSARDILDTASERELAELFWTLGEERQSRKIARVLVNERERRPIESTKQLATLVERVKGWRKKGIHPATQVFQALRIATNDELAALEEGLLEAIEMAAPHATIAVISFHSLEDRIAKRVFRMAAERVGGVKLLTKKPVVAAEEECEKNPRARSAKLRVVEKLEPGQVPISGKINKYRER</sequence>
<keyword evidence="6" id="KW-1185">Reference proteome</keyword>
<dbReference type="SUPFAM" id="SSF81799">
    <property type="entry name" value="Putative methyltransferase TM0872, insert domain"/>
    <property type="match status" value="1"/>
</dbReference>
<evidence type="ECO:0000256" key="2">
    <source>
        <dbReference type="ARBA" id="ARBA00022603"/>
    </source>
</evidence>
<organism evidence="5 6">
    <name type="scientific">Gracilariopsis chorda</name>
    <dbReference type="NCBI Taxonomy" id="448386"/>
    <lineage>
        <taxon>Eukaryota</taxon>
        <taxon>Rhodophyta</taxon>
        <taxon>Florideophyceae</taxon>
        <taxon>Rhodymeniophycidae</taxon>
        <taxon>Gracilariales</taxon>
        <taxon>Gracilariaceae</taxon>
        <taxon>Gracilariopsis</taxon>
    </lineage>
</organism>
<evidence type="ECO:0000313" key="5">
    <source>
        <dbReference type="EMBL" id="PXF40402.1"/>
    </source>
</evidence>
<dbReference type="InterPro" id="IPR023397">
    <property type="entry name" value="SAM-dep_MeTrfase_MraW_recog"/>
</dbReference>
<evidence type="ECO:0000256" key="3">
    <source>
        <dbReference type="ARBA" id="ARBA00022679"/>
    </source>
</evidence>
<keyword evidence="4" id="KW-0949">S-adenosyl-L-methionine</keyword>
<dbReference type="Proteomes" id="UP000247409">
    <property type="component" value="Unassembled WGS sequence"/>
</dbReference>
<comment type="similarity">
    <text evidence="1">Belongs to the methyltransferase superfamily. RsmH family.</text>
</comment>
<dbReference type="Gene3D" id="3.40.50.150">
    <property type="entry name" value="Vaccinia Virus protein VP39"/>
    <property type="match status" value="1"/>
</dbReference>
<dbReference type="SUPFAM" id="SSF53335">
    <property type="entry name" value="S-adenosyl-L-methionine-dependent methyltransferases"/>
    <property type="match status" value="1"/>
</dbReference>
<dbReference type="OrthoDB" id="439808at2759"/>
<gene>
    <name evidence="5" type="ORF">BWQ96_09894</name>
</gene>
<keyword evidence="3 5" id="KW-0808">Transferase</keyword>
<protein>
    <submittedName>
        <fullName evidence="5">Ribosomal RNA small subunit methyltransferase H</fullName>
    </submittedName>
</protein>
<dbReference type="EMBL" id="NBIV01000300">
    <property type="protein sequence ID" value="PXF40402.1"/>
    <property type="molecule type" value="Genomic_DNA"/>
</dbReference>
<proteinExistence type="inferred from homology"/>
<evidence type="ECO:0000256" key="1">
    <source>
        <dbReference type="ARBA" id="ARBA00010396"/>
    </source>
</evidence>
<dbReference type="PANTHER" id="PTHR11265">
    <property type="entry name" value="S-ADENOSYL-METHYLTRANSFERASE MRAW"/>
    <property type="match status" value="1"/>
</dbReference>
<dbReference type="Gene3D" id="1.10.150.170">
    <property type="entry name" value="Putative methyltransferase TM0872, insert domain"/>
    <property type="match status" value="1"/>
</dbReference>
<dbReference type="AlphaFoldDB" id="A0A2V3IEC5"/>
<name>A0A2V3IEC5_9FLOR</name>
<dbReference type="STRING" id="448386.A0A2V3IEC5"/>
<dbReference type="PANTHER" id="PTHR11265:SF0">
    <property type="entry name" value="12S RRNA N4-METHYLCYTIDINE METHYLTRANSFERASE"/>
    <property type="match status" value="1"/>
</dbReference>
<dbReference type="CDD" id="cd02440">
    <property type="entry name" value="AdoMet_MTases"/>
    <property type="match status" value="1"/>
</dbReference>
<dbReference type="HAMAP" id="MF_01007">
    <property type="entry name" value="16SrRNA_methyltr_H"/>
    <property type="match status" value="1"/>
</dbReference>
<evidence type="ECO:0000256" key="4">
    <source>
        <dbReference type="ARBA" id="ARBA00022691"/>
    </source>
</evidence>
<dbReference type="InterPro" id="IPR002903">
    <property type="entry name" value="RsmH"/>
</dbReference>
<comment type="caution">
    <text evidence="5">The sequence shown here is derived from an EMBL/GenBank/DDBJ whole genome shotgun (WGS) entry which is preliminary data.</text>
</comment>
<accession>A0A2V3IEC5</accession>
<dbReference type="NCBIfam" id="TIGR00006">
    <property type="entry name" value="16S rRNA (cytosine(1402)-N(4))-methyltransferase RsmH"/>
    <property type="match status" value="1"/>
</dbReference>
<dbReference type="PIRSF" id="PIRSF004486">
    <property type="entry name" value="MraW"/>
    <property type="match status" value="1"/>
</dbReference>
<dbReference type="Pfam" id="PF01795">
    <property type="entry name" value="Methyltransf_5"/>
    <property type="match status" value="1"/>
</dbReference>